<dbReference type="Proteomes" id="UP000292818">
    <property type="component" value="Unassembled WGS sequence"/>
</dbReference>
<dbReference type="SUPFAM" id="SSF56801">
    <property type="entry name" value="Acetyl-CoA synthetase-like"/>
    <property type="match status" value="1"/>
</dbReference>
<keyword evidence="2" id="KW-0436">Ligase</keyword>
<dbReference type="RefSeq" id="WP_035171394.1">
    <property type="nucleotide sequence ID" value="NZ_BNIO01000010.1"/>
</dbReference>
<dbReference type="InterPro" id="IPR045851">
    <property type="entry name" value="AMP-bd_C_sf"/>
</dbReference>
<dbReference type="EMBL" id="SETJ01000090">
    <property type="protein sequence ID" value="RZM15336.1"/>
    <property type="molecule type" value="Genomic_DNA"/>
</dbReference>
<dbReference type="Pfam" id="PF00550">
    <property type="entry name" value="PP-binding"/>
    <property type="match status" value="1"/>
</dbReference>
<dbReference type="PROSITE" id="PS50075">
    <property type="entry name" value="CARRIER"/>
    <property type="match status" value="1"/>
</dbReference>
<dbReference type="PANTHER" id="PTHR45527:SF1">
    <property type="entry name" value="FATTY ACID SYNTHASE"/>
    <property type="match status" value="1"/>
</dbReference>
<dbReference type="GO" id="GO:0031177">
    <property type="term" value="F:phosphopantetheine binding"/>
    <property type="evidence" value="ECO:0007669"/>
    <property type="project" value="TreeGrafter"/>
</dbReference>
<dbReference type="AlphaFoldDB" id="A0A4Q7DSP9"/>
<comment type="caution">
    <text evidence="2">The sequence shown here is derived from an EMBL/GenBank/DDBJ whole genome shotgun (WGS) entry which is preliminary data.</text>
</comment>
<organism evidence="2 3">
    <name type="scientific">Lactobacillus delbrueckii</name>
    <dbReference type="NCBI Taxonomy" id="1584"/>
    <lineage>
        <taxon>Bacteria</taxon>
        <taxon>Bacillati</taxon>
        <taxon>Bacillota</taxon>
        <taxon>Bacilli</taxon>
        <taxon>Lactobacillales</taxon>
        <taxon>Lactobacillaceae</taxon>
        <taxon>Lactobacillus</taxon>
    </lineage>
</organism>
<accession>A0A4Q7DSP9</accession>
<evidence type="ECO:0000313" key="2">
    <source>
        <dbReference type="EMBL" id="RZM15336.1"/>
    </source>
</evidence>
<proteinExistence type="predicted"/>
<dbReference type="GO" id="GO:0005737">
    <property type="term" value="C:cytoplasm"/>
    <property type="evidence" value="ECO:0007669"/>
    <property type="project" value="TreeGrafter"/>
</dbReference>
<dbReference type="GO" id="GO:0016874">
    <property type="term" value="F:ligase activity"/>
    <property type="evidence" value="ECO:0007669"/>
    <property type="project" value="UniProtKB-KW"/>
</dbReference>
<dbReference type="GO" id="GO:0044550">
    <property type="term" value="P:secondary metabolite biosynthetic process"/>
    <property type="evidence" value="ECO:0007669"/>
    <property type="project" value="TreeGrafter"/>
</dbReference>
<dbReference type="Gene3D" id="1.10.1200.10">
    <property type="entry name" value="ACP-like"/>
    <property type="match status" value="1"/>
</dbReference>
<dbReference type="InterPro" id="IPR000873">
    <property type="entry name" value="AMP-dep_synth/lig_dom"/>
</dbReference>
<dbReference type="PROSITE" id="PS00455">
    <property type="entry name" value="AMP_BINDING"/>
    <property type="match status" value="1"/>
</dbReference>
<dbReference type="Gene3D" id="3.40.50.12780">
    <property type="entry name" value="N-terminal domain of ligase-like"/>
    <property type="match status" value="1"/>
</dbReference>
<protein>
    <submittedName>
        <fullName evidence="2">Long-chain-fatty-acid--CoA ligase</fullName>
    </submittedName>
</protein>
<dbReference type="InterPro" id="IPR036736">
    <property type="entry name" value="ACP-like_sf"/>
</dbReference>
<evidence type="ECO:0000259" key="1">
    <source>
        <dbReference type="PROSITE" id="PS50075"/>
    </source>
</evidence>
<dbReference type="GO" id="GO:0043041">
    <property type="term" value="P:amino acid activation for nonribosomal peptide biosynthetic process"/>
    <property type="evidence" value="ECO:0007669"/>
    <property type="project" value="TreeGrafter"/>
</dbReference>
<sequence length="1119" mass="128430">MNKLDLVRQYLDSEKITGTKIFYGSCIESHSDAKDVDVCVITNQTVDEDFYHRYKKFLIENNIVIDEEVRYEDKLLLSESKISNAIKNYVNQPECFDLEADYPQVVDRLVVNILTTKVKVFDDNGVYDEYSNQAWEEVLKKFTSLGGNTFSDFTKLFQINQNYKSFWGYSPKVVDDLFNRFYRYHSSNRAIRLLKENVIKHPQRIAVFSENRNLTYEELDKLSDNIANKLLEFNSDYVVVNYPHTYELLPIVYGILKAGKIYIPVDNTSPLTEIEPIRKKFKDSIYISENASDLAVSKALGMEHRLLDYSENELAYIIHTSGTTGVPKGVCVTKNNLNYILEACQYIAPVSSRDCYLFSTRDTFDVSITEIFGFLYNGGSVCVYSAKNKDFYKEFPDLIEKFGITHVALSPSVLGLLLKLADQEDLRKIDKLKYLLVAGEEFKYELLKLVLKDLKKVNVYNVYGPTETTVYATYFNVRNTPKKLQKVPIGENLPGVKTMLVKDELLIGGKGVSAGYFNNAEQTDQKFEKIDGEVFYHTGDIVEKQDSLLVYRDRKDSQVQIHGIRVELGDIRANISNIIDDPTRDIEVVFYSDSLILFYTGTKISDLRTMLEKHMVSYKIPSKYINVKGFPLTSSGKVDRKKLLSGMKESSISSNDSKKSGIGIYNTVKHIAESVMNQTVGSEENLLDIGLDSLRSVELVLELEKRLNIDLSAFNIYMSPTVDKIASFIENMTTSPASKADKELFRENEIKNIPITRKVEYTYPAFFYARIYNSLGFNSQLTGKIYLGKDSISYEEIYHKLSKVEVFKSVLSEDLNTFKVLDTPVNISKYEVADARIDISKTLSDLVKTSIENGGLLYKFVLLEDENESVLHYSIDHSICDSSSLDALERYILGIYDSSQTYSSYIEEVYSRNHLEEILKEMAKFEQQDDRKVAETFKRLEDRVNFVSLTYLNNDTKNVYAEILLYLRDKLLNKFALNNVKVNLIYNIRKFQEKLDFTTTIGDLHLGLTYSLTTDDDIDEQLTETIAFYQKNMFNPKAVGYKHFPNLNSDEERIVRCFDDTVYVSIDYLGVVSRKEFNTIKQSAIETNTEIKKLNGSKLNITAYIVDNRLELIMSKALD</sequence>
<dbReference type="Gene3D" id="3.30.300.30">
    <property type="match status" value="1"/>
</dbReference>
<dbReference type="InterPro" id="IPR042099">
    <property type="entry name" value="ANL_N_sf"/>
</dbReference>
<dbReference type="SUPFAM" id="SSF47336">
    <property type="entry name" value="ACP-like"/>
    <property type="match status" value="1"/>
</dbReference>
<dbReference type="InterPro" id="IPR009081">
    <property type="entry name" value="PP-bd_ACP"/>
</dbReference>
<gene>
    <name evidence="2" type="ORF">LDELB18P1_1927</name>
</gene>
<name>A0A4Q7DSP9_9LACO</name>
<dbReference type="Pfam" id="PF00501">
    <property type="entry name" value="AMP-binding"/>
    <property type="match status" value="1"/>
</dbReference>
<dbReference type="InterPro" id="IPR020845">
    <property type="entry name" value="AMP-binding_CS"/>
</dbReference>
<dbReference type="PANTHER" id="PTHR45527">
    <property type="entry name" value="NONRIBOSOMAL PEPTIDE SYNTHETASE"/>
    <property type="match status" value="1"/>
</dbReference>
<feature type="domain" description="Carrier" evidence="1">
    <location>
        <begin position="658"/>
        <end position="733"/>
    </location>
</feature>
<reference evidence="2 3" key="1">
    <citation type="submission" date="2019-01" db="EMBL/GenBank/DDBJ databases">
        <title>Colonization of the human gut by bovine bacteria present in Parmesan cheese.</title>
        <authorList>
            <person name="Lugli G.A."/>
            <person name="Milani C."/>
        </authorList>
    </citation>
    <scope>NUCLEOTIDE SEQUENCE [LARGE SCALE GENOMIC DNA]</scope>
    <source>
        <strain evidence="2 3">LDELB18P1</strain>
    </source>
</reference>
<evidence type="ECO:0000313" key="3">
    <source>
        <dbReference type="Proteomes" id="UP000292818"/>
    </source>
</evidence>